<dbReference type="FunFam" id="3.30.460.20:FF:000017">
    <property type="entry name" value="CorA family metal ion transporter (Eurofung)"/>
    <property type="match status" value="1"/>
</dbReference>
<dbReference type="PANTHER" id="PTHR21535">
    <property type="entry name" value="MAGNESIUM AND COBALT TRANSPORT PROTEIN/MITOCHONDRIAL IMPORT INNER MEMBRANE TRANSLOCASE SUBUNIT TIM8"/>
    <property type="match status" value="1"/>
</dbReference>
<dbReference type="PANTHER" id="PTHR21535:SF94">
    <property type="entry name" value="CORA FAMILY METAL ION TRANSPORTER (EUROFUNG)"/>
    <property type="match status" value="1"/>
</dbReference>
<dbReference type="CDD" id="cd05233">
    <property type="entry name" value="SDR_c"/>
    <property type="match status" value="1"/>
</dbReference>
<dbReference type="Pfam" id="PF01544">
    <property type="entry name" value="CorA"/>
    <property type="match status" value="1"/>
</dbReference>
<dbReference type="PRINTS" id="PR00080">
    <property type="entry name" value="SDRFAMILY"/>
</dbReference>
<gene>
    <name evidence="8" type="ORF">ALT_7401</name>
</gene>
<accession>A0AAN4PNJ0</accession>
<evidence type="ECO:0000313" key="9">
    <source>
        <dbReference type="Proteomes" id="UP000051487"/>
    </source>
</evidence>
<dbReference type="GO" id="GO:0015095">
    <property type="term" value="F:magnesium ion transmembrane transporter activity"/>
    <property type="evidence" value="ECO:0007669"/>
    <property type="project" value="InterPro"/>
</dbReference>
<evidence type="ECO:0000313" key="8">
    <source>
        <dbReference type="EMBL" id="GAQ10080.1"/>
    </source>
</evidence>
<evidence type="ECO:0000256" key="4">
    <source>
        <dbReference type="ARBA" id="ARBA00022692"/>
    </source>
</evidence>
<evidence type="ECO:0000256" key="6">
    <source>
        <dbReference type="ARBA" id="ARBA00023136"/>
    </source>
</evidence>
<dbReference type="Proteomes" id="UP000051487">
    <property type="component" value="Unassembled WGS sequence"/>
</dbReference>
<keyword evidence="6" id="KW-0472">Membrane</keyword>
<comment type="similarity">
    <text evidence="2">Belongs to the short-chain dehydrogenases/reductases (SDR) family.</text>
</comment>
<proteinExistence type="inferred from homology"/>
<dbReference type="EMBL" id="BCLY01000013">
    <property type="protein sequence ID" value="GAQ10080.1"/>
    <property type="molecule type" value="Genomic_DNA"/>
</dbReference>
<dbReference type="FunFam" id="1.20.58.340:FF:000027">
    <property type="entry name" value="CorA family metal ion transporter (Eurofung)"/>
    <property type="match status" value="1"/>
</dbReference>
<dbReference type="GO" id="GO:0005886">
    <property type="term" value="C:plasma membrane"/>
    <property type="evidence" value="ECO:0007669"/>
    <property type="project" value="TreeGrafter"/>
</dbReference>
<sequence>MELFSGLRRLLSRRTRTGSRGLLTEKEKVFEGQPQDAEKLYRRDFLEDYSDTETAQFSFFTTKLDSVIQASSINSLALIYGPLHALLDSGEHDGIWWLDVTDPSDGDIELLSRLFDIHPLTTEDIKIRETREKIELFGPYYFLSLRPPQQAEDAPGSRTSGCNVYAIIFREGVLSFTFGNSPHTSHVRNRIKDHQSHLFLTSDWISYALIDDIVDGFAPLIHRVEASVETMEDSVSITRPDDIGLALKQIYTSRRQVLQIRQLLNDKTDVIRCFARHCEALGSTSEVVSYLSDIQDHVLTMVSNLAHSEQRLSRSQDKYLSQLSFDSTRMRNQIVATLSRLTVIASCIVPMQIITGLFGMNVTVPGKNSEGLVKSNCNMDFISTHHHDTYPFIAQSTHHNHKVLITGASRGIGLATAHSFARAGASSIAIAARGPLDAVESALLSTAKEAGHPPPTILKLALDVADEASVAAAAAEVASKFGHLDILINNAGTSERWVPIAESDPADWWGCWEVNVKGVYLVMRAFIPLLRKGTEKTIVNVSSIGALLVRPGASAYQTGKFALLRLTEFVMTEYGGEGMLAYAIHPGGVPTELAMGIKALQGFLTDTAELAGDAMSWLTQERREWLGGRYVSVTWDMEELLQKREEIVREDKLKMRLTV</sequence>
<dbReference type="CDD" id="cd12829">
    <property type="entry name" value="Alr1p-like"/>
    <property type="match status" value="1"/>
</dbReference>
<dbReference type="FunFam" id="3.40.50.720:FF:000905">
    <property type="entry name" value="Oxidoreductase, short chain dehydrogenase/reductase family, putative"/>
    <property type="match status" value="1"/>
</dbReference>
<keyword evidence="4" id="KW-0812">Transmembrane</keyword>
<dbReference type="GO" id="GO:0010961">
    <property type="term" value="P:intracellular magnesium ion homeostasis"/>
    <property type="evidence" value="ECO:0007669"/>
    <property type="project" value="TreeGrafter"/>
</dbReference>
<comment type="caution">
    <text evidence="8">The sequence shown here is derived from an EMBL/GenBank/DDBJ whole genome shotgun (WGS) entry which is preliminary data.</text>
</comment>
<name>A0AAN4PNJ0_ASPLE</name>
<dbReference type="Gene3D" id="3.40.50.720">
    <property type="entry name" value="NAD(P)-binding Rossmann-like Domain"/>
    <property type="match status" value="1"/>
</dbReference>
<dbReference type="AlphaFoldDB" id="A0AAN4PNJ0"/>
<organism evidence="8 9">
    <name type="scientific">Aspergillus lentulus</name>
    <dbReference type="NCBI Taxonomy" id="293939"/>
    <lineage>
        <taxon>Eukaryota</taxon>
        <taxon>Fungi</taxon>
        <taxon>Dikarya</taxon>
        <taxon>Ascomycota</taxon>
        <taxon>Pezizomycotina</taxon>
        <taxon>Eurotiomycetes</taxon>
        <taxon>Eurotiomycetidae</taxon>
        <taxon>Eurotiales</taxon>
        <taxon>Aspergillaceae</taxon>
        <taxon>Aspergillus</taxon>
        <taxon>Aspergillus subgen. Fumigati</taxon>
    </lineage>
</organism>
<evidence type="ECO:0000256" key="5">
    <source>
        <dbReference type="ARBA" id="ARBA00022989"/>
    </source>
</evidence>
<dbReference type="Gene3D" id="3.30.460.20">
    <property type="entry name" value="CorA soluble domain-like"/>
    <property type="match status" value="1"/>
</dbReference>
<dbReference type="SUPFAM" id="SSF143865">
    <property type="entry name" value="CorA soluble domain-like"/>
    <property type="match status" value="1"/>
</dbReference>
<dbReference type="SMART" id="SM00822">
    <property type="entry name" value="PKS_KR"/>
    <property type="match status" value="1"/>
</dbReference>
<dbReference type="InterPro" id="IPR036291">
    <property type="entry name" value="NAD(P)-bd_dom_sf"/>
</dbReference>
<comment type="similarity">
    <text evidence="3">Belongs to the CorA metal ion transporter (MIT) (TC 1.A.35) family.</text>
</comment>
<dbReference type="SUPFAM" id="SSF51735">
    <property type="entry name" value="NAD(P)-binding Rossmann-fold domains"/>
    <property type="match status" value="1"/>
</dbReference>
<evidence type="ECO:0000256" key="3">
    <source>
        <dbReference type="ARBA" id="ARBA00009765"/>
    </source>
</evidence>
<dbReference type="SUPFAM" id="SSF144083">
    <property type="entry name" value="Magnesium transport protein CorA, transmembrane region"/>
    <property type="match status" value="1"/>
</dbReference>
<feature type="domain" description="Ketoreductase" evidence="7">
    <location>
        <begin position="401"/>
        <end position="620"/>
    </location>
</feature>
<dbReference type="InterPro" id="IPR045861">
    <property type="entry name" value="CorA_cytoplasmic_dom"/>
</dbReference>
<dbReference type="PRINTS" id="PR00081">
    <property type="entry name" value="GDHRDH"/>
</dbReference>
<dbReference type="Gene3D" id="1.20.58.340">
    <property type="entry name" value="Magnesium transport protein CorA, transmembrane region"/>
    <property type="match status" value="2"/>
</dbReference>
<keyword evidence="5" id="KW-1133">Transmembrane helix</keyword>
<dbReference type="Pfam" id="PF00106">
    <property type="entry name" value="adh_short"/>
    <property type="match status" value="1"/>
</dbReference>
<dbReference type="InterPro" id="IPR002523">
    <property type="entry name" value="MgTranspt_CorA/ZnTranspt_ZntB"/>
</dbReference>
<evidence type="ECO:0000256" key="1">
    <source>
        <dbReference type="ARBA" id="ARBA00004141"/>
    </source>
</evidence>
<dbReference type="InterPro" id="IPR002347">
    <property type="entry name" value="SDR_fam"/>
</dbReference>
<comment type="subcellular location">
    <subcellularLocation>
        <location evidence="1">Membrane</location>
        <topology evidence="1">Multi-pass membrane protein</topology>
    </subcellularLocation>
</comment>
<protein>
    <submittedName>
        <fullName evidence="8">Metal ion transporter C27B12.12c</fullName>
    </submittedName>
</protein>
<reference evidence="8 9" key="1">
    <citation type="submission" date="2015-11" db="EMBL/GenBank/DDBJ databases">
        <title>Aspergillus lentulus strain IFM 54703T.</title>
        <authorList>
            <person name="Kusuya Y."/>
            <person name="Sakai K."/>
            <person name="Kamei K."/>
            <person name="Takahashi H."/>
            <person name="Yaguchi T."/>
        </authorList>
    </citation>
    <scope>NUCLEOTIDE SEQUENCE [LARGE SCALE GENOMIC DNA]</scope>
    <source>
        <strain evidence="8 9">IFM 54703</strain>
    </source>
</reference>
<evidence type="ECO:0000256" key="2">
    <source>
        <dbReference type="ARBA" id="ARBA00006484"/>
    </source>
</evidence>
<evidence type="ECO:0000259" key="7">
    <source>
        <dbReference type="SMART" id="SM00822"/>
    </source>
</evidence>
<dbReference type="InterPro" id="IPR045863">
    <property type="entry name" value="CorA_TM1_TM2"/>
</dbReference>
<dbReference type="InterPro" id="IPR057326">
    <property type="entry name" value="KR_dom"/>
</dbReference>
<dbReference type="InterPro" id="IPR044089">
    <property type="entry name" value="Alr1-like"/>
</dbReference>